<dbReference type="InterPro" id="IPR011014">
    <property type="entry name" value="MscS_channel_TM-2"/>
</dbReference>
<dbReference type="RefSeq" id="WP_095045301.1">
    <property type="nucleotide sequence ID" value="NZ_LN890656.1"/>
</dbReference>
<dbReference type="SUPFAM" id="SSF82689">
    <property type="entry name" value="Mechanosensitive channel protein MscS (YggB), C-terminal domain"/>
    <property type="match status" value="1"/>
</dbReference>
<evidence type="ECO:0000256" key="6">
    <source>
        <dbReference type="ARBA" id="ARBA00023136"/>
    </source>
</evidence>
<feature type="transmembrane region" description="Helical" evidence="7">
    <location>
        <begin position="34"/>
        <end position="55"/>
    </location>
</feature>
<dbReference type="KEGG" id="pbf:CFX0092_B0425"/>
<dbReference type="Pfam" id="PF21088">
    <property type="entry name" value="MS_channel_1st"/>
    <property type="match status" value="1"/>
</dbReference>
<feature type="domain" description="Mechanosensitive ion channel MscS C-terminal" evidence="9">
    <location>
        <begin position="191"/>
        <end position="272"/>
    </location>
</feature>
<proteinExistence type="inferred from homology"/>
<dbReference type="SUPFAM" id="SSF82861">
    <property type="entry name" value="Mechanosensitive channel protein MscS (YggB), transmembrane region"/>
    <property type="match status" value="1"/>
</dbReference>
<keyword evidence="4 7" id="KW-0812">Transmembrane</keyword>
<dbReference type="Gene3D" id="2.30.30.60">
    <property type="match status" value="1"/>
</dbReference>
<evidence type="ECO:0000256" key="7">
    <source>
        <dbReference type="SAM" id="Phobius"/>
    </source>
</evidence>
<evidence type="ECO:0000256" key="4">
    <source>
        <dbReference type="ARBA" id="ARBA00022692"/>
    </source>
</evidence>
<keyword evidence="5 7" id="KW-1133">Transmembrane helix</keyword>
<keyword evidence="12" id="KW-1185">Reference proteome</keyword>
<protein>
    <submittedName>
        <fullName evidence="11">MscS Mechanosensitive ion channel</fullName>
    </submittedName>
</protein>
<feature type="domain" description="Mechanosensitive ion channel transmembrane helices 2/3" evidence="10">
    <location>
        <begin position="74"/>
        <end position="115"/>
    </location>
</feature>
<evidence type="ECO:0000256" key="5">
    <source>
        <dbReference type="ARBA" id="ARBA00022989"/>
    </source>
</evidence>
<sequence>MPSVIDLTQSGDQQFITWLTSFKADDLPVLLGRLLVSILIFVIGRVLVTLLVRFVRRNLERRPLDALTVDFFDKALTIVGIILVALIALGNLGIPMTSLIAVLGASALAIGLALQDSLSNLASGLLIIMLRPYRDADSIEVGGDRRLGTVDSVHFFHTILRTPDNSLLLMPNREVMGNPIVNFTDLGWRRVDMEFTVGYEADLRRAKEILQALAAADPRVRAEPPAVIAVKALSQNGVELVFQPYVQPADYGRVRYDLTEQVKLRFDEAGITMAAPRPVSLVNMGAVTPPQTPAGSE</sequence>
<evidence type="ECO:0000313" key="12">
    <source>
        <dbReference type="Proteomes" id="UP000215027"/>
    </source>
</evidence>
<dbReference type="Gene3D" id="3.30.70.100">
    <property type="match status" value="1"/>
</dbReference>
<dbReference type="InterPro" id="IPR049278">
    <property type="entry name" value="MS_channel_C"/>
</dbReference>
<dbReference type="Pfam" id="PF21082">
    <property type="entry name" value="MS_channel_3rd"/>
    <property type="match status" value="1"/>
</dbReference>
<dbReference type="EMBL" id="LN890656">
    <property type="protein sequence ID" value="CUS05959.1"/>
    <property type="molecule type" value="Genomic_DNA"/>
</dbReference>
<keyword evidence="3" id="KW-1003">Cell membrane</keyword>
<keyword evidence="6 7" id="KW-0472">Membrane</keyword>
<reference evidence="11" key="1">
    <citation type="submission" date="2016-01" db="EMBL/GenBank/DDBJ databases">
        <authorList>
            <person name="Mcilroy J.S."/>
            <person name="Karst M S."/>
            <person name="Albertsen M."/>
        </authorList>
    </citation>
    <scope>NUCLEOTIDE SEQUENCE</scope>
    <source>
        <strain evidence="11">Cfx-K</strain>
    </source>
</reference>
<dbReference type="InterPro" id="IPR011066">
    <property type="entry name" value="MscS_channel_C_sf"/>
</dbReference>
<dbReference type="AlphaFoldDB" id="A0A160T8B6"/>
<dbReference type="GO" id="GO:0005886">
    <property type="term" value="C:plasma membrane"/>
    <property type="evidence" value="ECO:0007669"/>
    <property type="project" value="UniProtKB-SubCell"/>
</dbReference>
<feature type="transmembrane region" description="Helical" evidence="7">
    <location>
        <begin position="75"/>
        <end position="94"/>
    </location>
</feature>
<dbReference type="InterPro" id="IPR045275">
    <property type="entry name" value="MscS_archaea/bacteria_type"/>
</dbReference>
<dbReference type="Gene3D" id="1.10.287.1260">
    <property type="match status" value="1"/>
</dbReference>
<dbReference type="InterPro" id="IPR023408">
    <property type="entry name" value="MscS_beta-dom_sf"/>
</dbReference>
<gene>
    <name evidence="11" type="ORF">CFX0092_B0425</name>
</gene>
<dbReference type="InterPro" id="IPR010920">
    <property type="entry name" value="LSM_dom_sf"/>
</dbReference>
<dbReference type="PANTHER" id="PTHR30221:SF1">
    <property type="entry name" value="SMALL-CONDUCTANCE MECHANOSENSITIVE CHANNEL"/>
    <property type="match status" value="1"/>
</dbReference>
<dbReference type="SUPFAM" id="SSF50182">
    <property type="entry name" value="Sm-like ribonucleoproteins"/>
    <property type="match status" value="1"/>
</dbReference>
<dbReference type="Proteomes" id="UP000215027">
    <property type="component" value="Chromosome II"/>
</dbReference>
<organism evidence="11 12">
    <name type="scientific">Candidatus Promineifilum breve</name>
    <dbReference type="NCBI Taxonomy" id="1806508"/>
    <lineage>
        <taxon>Bacteria</taxon>
        <taxon>Bacillati</taxon>
        <taxon>Chloroflexota</taxon>
        <taxon>Ardenticatenia</taxon>
        <taxon>Candidatus Promineifilales</taxon>
        <taxon>Candidatus Promineifilaceae</taxon>
        <taxon>Candidatus Promineifilum</taxon>
    </lineage>
</organism>
<accession>A0A160T8B6</accession>
<dbReference type="PANTHER" id="PTHR30221">
    <property type="entry name" value="SMALL-CONDUCTANCE MECHANOSENSITIVE CHANNEL"/>
    <property type="match status" value="1"/>
</dbReference>
<evidence type="ECO:0000256" key="1">
    <source>
        <dbReference type="ARBA" id="ARBA00004651"/>
    </source>
</evidence>
<dbReference type="OrthoDB" id="9809206at2"/>
<dbReference type="GO" id="GO:0008381">
    <property type="term" value="F:mechanosensitive monoatomic ion channel activity"/>
    <property type="evidence" value="ECO:0007669"/>
    <property type="project" value="InterPro"/>
</dbReference>
<dbReference type="InterPro" id="IPR049142">
    <property type="entry name" value="MS_channel_1st"/>
</dbReference>
<evidence type="ECO:0000313" key="11">
    <source>
        <dbReference type="EMBL" id="CUS05959.1"/>
    </source>
</evidence>
<dbReference type="Pfam" id="PF00924">
    <property type="entry name" value="MS_channel_2nd"/>
    <property type="match status" value="1"/>
</dbReference>
<dbReference type="InterPro" id="IPR006685">
    <property type="entry name" value="MscS_channel_2nd"/>
</dbReference>
<feature type="domain" description="Mechanosensitive ion channel MscS" evidence="8">
    <location>
        <begin position="116"/>
        <end position="184"/>
    </location>
</feature>
<evidence type="ECO:0000256" key="3">
    <source>
        <dbReference type="ARBA" id="ARBA00022475"/>
    </source>
</evidence>
<comment type="similarity">
    <text evidence="2">Belongs to the MscS (TC 1.A.23) family.</text>
</comment>
<evidence type="ECO:0000259" key="8">
    <source>
        <dbReference type="Pfam" id="PF00924"/>
    </source>
</evidence>
<evidence type="ECO:0000259" key="9">
    <source>
        <dbReference type="Pfam" id="PF21082"/>
    </source>
</evidence>
<comment type="subcellular location">
    <subcellularLocation>
        <location evidence="1">Cell membrane</location>
        <topology evidence="1">Multi-pass membrane protein</topology>
    </subcellularLocation>
</comment>
<evidence type="ECO:0000256" key="2">
    <source>
        <dbReference type="ARBA" id="ARBA00008017"/>
    </source>
</evidence>
<name>A0A160T8B6_9CHLR</name>
<evidence type="ECO:0000259" key="10">
    <source>
        <dbReference type="Pfam" id="PF21088"/>
    </source>
</evidence>